<feature type="compositionally biased region" description="Polar residues" evidence="1">
    <location>
        <begin position="227"/>
        <end position="249"/>
    </location>
</feature>
<feature type="region of interest" description="Disordered" evidence="1">
    <location>
        <begin position="104"/>
        <end position="179"/>
    </location>
</feature>
<proteinExistence type="predicted"/>
<feature type="compositionally biased region" description="Polar residues" evidence="1">
    <location>
        <begin position="432"/>
        <end position="445"/>
    </location>
</feature>
<accession>A0A5K1K7H8</accession>
<feature type="region of interest" description="Disordered" evidence="1">
    <location>
        <begin position="1"/>
        <end position="21"/>
    </location>
</feature>
<feature type="compositionally biased region" description="Polar residues" evidence="1">
    <location>
        <begin position="104"/>
        <end position="119"/>
    </location>
</feature>
<feature type="compositionally biased region" description="Low complexity" evidence="1">
    <location>
        <begin position="271"/>
        <end position="305"/>
    </location>
</feature>
<reference evidence="2" key="1">
    <citation type="submission" date="2019-10" db="EMBL/GenBank/DDBJ databases">
        <authorList>
            <person name="Nor Muhammad N."/>
        </authorList>
    </citation>
    <scope>NUCLEOTIDE SEQUENCE</scope>
</reference>
<organism evidence="2">
    <name type="scientific">Ganoderma boninense</name>
    <dbReference type="NCBI Taxonomy" id="34458"/>
    <lineage>
        <taxon>Eukaryota</taxon>
        <taxon>Fungi</taxon>
        <taxon>Dikarya</taxon>
        <taxon>Basidiomycota</taxon>
        <taxon>Agaricomycotina</taxon>
        <taxon>Agaricomycetes</taxon>
        <taxon>Polyporales</taxon>
        <taxon>Polyporaceae</taxon>
        <taxon>Ganoderma</taxon>
    </lineage>
</organism>
<feature type="compositionally biased region" description="Basic and acidic residues" evidence="1">
    <location>
        <begin position="11"/>
        <end position="21"/>
    </location>
</feature>
<evidence type="ECO:0000256" key="1">
    <source>
        <dbReference type="SAM" id="MobiDB-lite"/>
    </source>
</evidence>
<dbReference type="AlphaFoldDB" id="A0A5K1K7H8"/>
<feature type="region of interest" description="Disordered" evidence="1">
    <location>
        <begin position="421"/>
        <end position="458"/>
    </location>
</feature>
<feature type="region of interest" description="Disordered" evidence="1">
    <location>
        <begin position="200"/>
        <end position="408"/>
    </location>
</feature>
<feature type="compositionally biased region" description="Basic and acidic residues" evidence="1">
    <location>
        <begin position="165"/>
        <end position="175"/>
    </location>
</feature>
<name>A0A5K1K7H8_9APHY</name>
<protein>
    <submittedName>
        <fullName evidence="2">Mst12</fullName>
    </submittedName>
</protein>
<sequence length="562" mass="60238">MSFNVASAIGRDLHGDGEKTPMYKRAKGIPRAGQVPVFPGALLDEALTHFQYDDDAYGLESAPGPIACERESRDQATYVDHQARSSSFSEDQVVPVLRHSTLATSASRNLASSTPSRASSKPPEGSLHPDVSQNRTSDSAAAASRSRAISRDRWNTPPPAPAQGRDGESIVDPHRSSSPVAHHLLSPLLEDKLMGDLSQSKFPASAPLPPKVPSRRRGVTPDVYTPPASSRNSPFNPEPPSSRTSTPALSLNADVRSATARSSHTQPLPPSASRAASAQPSAPRAASAHPSAPRAASAQPFAPRATSAQPFAPRAASVHPSTPRAASAQPSALRGLLATSTPSGARSIPLPAPGAPSITSSASRSPSVEPSNEQLPQSVRHFEDKPQRAPSSPRGSHTPHAASTPLGSSVIPFTEIAVKYPRQVHRRPLSKPKSSSNRPTGSEGATENDDENRPPGQVVTAWFDSKSDTLLQYPPDLRLHPELQFGDIFYHRTGSRYQLWCWTLGDNGEPFWEEASWGYERQGLFLTLTGSLQKPSWVNKRRLAVRERELGMHHGATNEVNA</sequence>
<evidence type="ECO:0000313" key="2">
    <source>
        <dbReference type="EMBL" id="VWP01847.1"/>
    </source>
</evidence>
<feature type="compositionally biased region" description="Low complexity" evidence="1">
    <location>
        <begin position="135"/>
        <end position="147"/>
    </location>
</feature>
<feature type="compositionally biased region" description="Low complexity" evidence="1">
    <location>
        <begin position="355"/>
        <end position="371"/>
    </location>
</feature>
<gene>
    <name evidence="2" type="primary">Q96UQ9</name>
</gene>
<dbReference type="EMBL" id="LR729717">
    <property type="protein sequence ID" value="VWP01847.1"/>
    <property type="molecule type" value="Genomic_DNA"/>
</dbReference>